<name>A0A7W7MMC2_9ACTN</name>
<feature type="transmembrane region" description="Helical" evidence="1">
    <location>
        <begin position="12"/>
        <end position="35"/>
    </location>
</feature>
<dbReference type="Pfam" id="PF09990">
    <property type="entry name" value="DUF2231"/>
    <property type="match status" value="1"/>
</dbReference>
<feature type="transmembrane region" description="Helical" evidence="1">
    <location>
        <begin position="93"/>
        <end position="111"/>
    </location>
</feature>
<protein>
    <submittedName>
        <fullName evidence="3">Cytochrome c biogenesis protein CcdA</fullName>
    </submittedName>
</protein>
<feature type="domain" description="DUF2231" evidence="2">
    <location>
        <begin position="7"/>
        <end position="156"/>
    </location>
</feature>
<keyword evidence="1" id="KW-1133">Transmembrane helix</keyword>
<dbReference type="EMBL" id="JACHNH010000001">
    <property type="protein sequence ID" value="MBB4759758.1"/>
    <property type="molecule type" value="Genomic_DNA"/>
</dbReference>
<accession>A0A7W7MMC2</accession>
<gene>
    <name evidence="3" type="ORF">BJ971_000314</name>
</gene>
<evidence type="ECO:0000313" key="3">
    <source>
        <dbReference type="EMBL" id="MBB4759758.1"/>
    </source>
</evidence>
<dbReference type="InterPro" id="IPR019251">
    <property type="entry name" value="DUF2231_TM"/>
</dbReference>
<comment type="caution">
    <text evidence="3">The sequence shown here is derived from an EMBL/GenBank/DDBJ whole genome shotgun (WGS) entry which is preliminary data.</text>
</comment>
<evidence type="ECO:0000313" key="4">
    <source>
        <dbReference type="Proteomes" id="UP000578112"/>
    </source>
</evidence>
<sequence>MFDQINGMPVHALVVHAAVVFVPLLALIAIAYAVLPRWRSKLGWAAVLLAIAAPVFAFVAKLSGTELYDRLVANGMSGPPLEAIDEHMGFGTLTFYFSLGLGVVTLVMVVLTSRKGSRPLPRAAELGLAVIVVALAVVSGYYVIRTGDSGAQAVWGTTS</sequence>
<dbReference type="Proteomes" id="UP000578112">
    <property type="component" value="Unassembled WGS sequence"/>
</dbReference>
<keyword evidence="1" id="KW-0472">Membrane</keyword>
<reference evidence="3 4" key="1">
    <citation type="submission" date="2020-08" db="EMBL/GenBank/DDBJ databases">
        <title>Sequencing the genomes of 1000 actinobacteria strains.</title>
        <authorList>
            <person name="Klenk H.-P."/>
        </authorList>
    </citation>
    <scope>NUCLEOTIDE SEQUENCE [LARGE SCALE GENOMIC DNA]</scope>
    <source>
        <strain evidence="3 4">DSM 43149</strain>
    </source>
</reference>
<evidence type="ECO:0000256" key="1">
    <source>
        <dbReference type="SAM" id="Phobius"/>
    </source>
</evidence>
<proteinExistence type="predicted"/>
<organism evidence="3 4">
    <name type="scientific">Actinoplanes digitatis</name>
    <dbReference type="NCBI Taxonomy" id="1868"/>
    <lineage>
        <taxon>Bacteria</taxon>
        <taxon>Bacillati</taxon>
        <taxon>Actinomycetota</taxon>
        <taxon>Actinomycetes</taxon>
        <taxon>Micromonosporales</taxon>
        <taxon>Micromonosporaceae</taxon>
        <taxon>Actinoplanes</taxon>
    </lineage>
</organism>
<dbReference type="RefSeq" id="WP_184988874.1">
    <property type="nucleotide sequence ID" value="NZ_BOMK01000029.1"/>
</dbReference>
<evidence type="ECO:0000259" key="2">
    <source>
        <dbReference type="Pfam" id="PF09990"/>
    </source>
</evidence>
<feature type="transmembrane region" description="Helical" evidence="1">
    <location>
        <begin position="42"/>
        <end position="60"/>
    </location>
</feature>
<keyword evidence="1" id="KW-0812">Transmembrane</keyword>
<dbReference type="AlphaFoldDB" id="A0A7W7MMC2"/>
<feature type="transmembrane region" description="Helical" evidence="1">
    <location>
        <begin position="123"/>
        <end position="144"/>
    </location>
</feature>
<keyword evidence="4" id="KW-1185">Reference proteome</keyword>